<dbReference type="Proteomes" id="UP000828390">
    <property type="component" value="Unassembled WGS sequence"/>
</dbReference>
<dbReference type="SUPFAM" id="SSF46966">
    <property type="entry name" value="Spectrin repeat"/>
    <property type="match status" value="1"/>
</dbReference>
<gene>
    <name evidence="1" type="ORF">DPMN_045863</name>
</gene>
<reference evidence="1" key="1">
    <citation type="journal article" date="2019" name="bioRxiv">
        <title>The Genome of the Zebra Mussel, Dreissena polymorpha: A Resource for Invasive Species Research.</title>
        <authorList>
            <person name="McCartney M.A."/>
            <person name="Auch B."/>
            <person name="Kono T."/>
            <person name="Mallez S."/>
            <person name="Zhang Y."/>
            <person name="Obille A."/>
            <person name="Becker A."/>
            <person name="Abrahante J.E."/>
            <person name="Garbe J."/>
            <person name="Badalamenti J.P."/>
            <person name="Herman A."/>
            <person name="Mangelson H."/>
            <person name="Liachko I."/>
            <person name="Sullivan S."/>
            <person name="Sone E.D."/>
            <person name="Koren S."/>
            <person name="Silverstein K.A.T."/>
            <person name="Beckman K.B."/>
            <person name="Gohl D.M."/>
        </authorList>
    </citation>
    <scope>NUCLEOTIDE SEQUENCE</scope>
    <source>
        <strain evidence="1">Duluth1</strain>
        <tissue evidence="1">Whole animal</tissue>
    </source>
</reference>
<evidence type="ECO:0008006" key="3">
    <source>
        <dbReference type="Google" id="ProtNLM"/>
    </source>
</evidence>
<proteinExistence type="predicted"/>
<dbReference type="AlphaFoldDB" id="A0A9D4D4W7"/>
<evidence type="ECO:0000313" key="1">
    <source>
        <dbReference type="EMBL" id="KAH3739216.1"/>
    </source>
</evidence>
<dbReference type="EMBL" id="JAIWYP010000011">
    <property type="protein sequence ID" value="KAH3739216.1"/>
    <property type="molecule type" value="Genomic_DNA"/>
</dbReference>
<comment type="caution">
    <text evidence="1">The sequence shown here is derived from an EMBL/GenBank/DDBJ whole genome shotgun (WGS) entry which is preliminary data.</text>
</comment>
<reference evidence="1" key="2">
    <citation type="submission" date="2020-11" db="EMBL/GenBank/DDBJ databases">
        <authorList>
            <person name="McCartney M.A."/>
            <person name="Auch B."/>
            <person name="Kono T."/>
            <person name="Mallez S."/>
            <person name="Becker A."/>
            <person name="Gohl D.M."/>
            <person name="Silverstein K.A.T."/>
            <person name="Koren S."/>
            <person name="Bechman K.B."/>
            <person name="Herman A."/>
            <person name="Abrahante J.E."/>
            <person name="Garbe J."/>
        </authorList>
    </citation>
    <scope>NUCLEOTIDE SEQUENCE</scope>
    <source>
        <strain evidence="1">Duluth1</strain>
        <tissue evidence="1">Whole animal</tissue>
    </source>
</reference>
<name>A0A9D4D4W7_DREPO</name>
<accession>A0A9D4D4W7</accession>
<dbReference type="Gene3D" id="1.20.58.60">
    <property type="match status" value="1"/>
</dbReference>
<protein>
    <recommendedName>
        <fullName evidence="3">Dystrophin</fullName>
    </recommendedName>
</protein>
<sequence>MQGMQGTVDSMNNIGNEIMRQSAAPNLNTMKEKLESLNARWKSIEMDLQQSHEKLVYSLPLRYKF</sequence>
<keyword evidence="2" id="KW-1185">Reference proteome</keyword>
<evidence type="ECO:0000313" key="2">
    <source>
        <dbReference type="Proteomes" id="UP000828390"/>
    </source>
</evidence>
<organism evidence="1 2">
    <name type="scientific">Dreissena polymorpha</name>
    <name type="common">Zebra mussel</name>
    <name type="synonym">Mytilus polymorpha</name>
    <dbReference type="NCBI Taxonomy" id="45954"/>
    <lineage>
        <taxon>Eukaryota</taxon>
        <taxon>Metazoa</taxon>
        <taxon>Spiralia</taxon>
        <taxon>Lophotrochozoa</taxon>
        <taxon>Mollusca</taxon>
        <taxon>Bivalvia</taxon>
        <taxon>Autobranchia</taxon>
        <taxon>Heteroconchia</taxon>
        <taxon>Euheterodonta</taxon>
        <taxon>Imparidentia</taxon>
        <taxon>Neoheterodontei</taxon>
        <taxon>Myida</taxon>
        <taxon>Dreissenoidea</taxon>
        <taxon>Dreissenidae</taxon>
        <taxon>Dreissena</taxon>
    </lineage>
</organism>